<dbReference type="InterPro" id="IPR008593">
    <property type="entry name" value="Dam_MeTrfase"/>
</dbReference>
<dbReference type="GO" id="GO:0009307">
    <property type="term" value="P:DNA restriction-modification system"/>
    <property type="evidence" value="ECO:0007669"/>
    <property type="project" value="InterPro"/>
</dbReference>
<name>A0A3M8REZ1_9PROT</name>
<comment type="caution">
    <text evidence="2">The sequence shown here is derived from an EMBL/GenBank/DDBJ whole genome shotgun (WGS) entry which is preliminary data.</text>
</comment>
<evidence type="ECO:0000256" key="1">
    <source>
        <dbReference type="SAM" id="MobiDB-lite"/>
    </source>
</evidence>
<evidence type="ECO:0008006" key="3">
    <source>
        <dbReference type="Google" id="ProtNLM"/>
    </source>
</evidence>
<dbReference type="Pfam" id="PF05869">
    <property type="entry name" value="Dam"/>
    <property type="match status" value="1"/>
</dbReference>
<dbReference type="EMBL" id="RIZI01000136">
    <property type="protein sequence ID" value="RNF67139.1"/>
    <property type="molecule type" value="Genomic_DNA"/>
</dbReference>
<dbReference type="AlphaFoldDB" id="A0A3M8REZ1"/>
<feature type="region of interest" description="Disordered" evidence="1">
    <location>
        <begin position="33"/>
        <end position="52"/>
    </location>
</feature>
<gene>
    <name evidence="2" type="ORF">EC580_04285</name>
</gene>
<proteinExistence type="predicted"/>
<sequence>MPEQGGLGQMARRPARLAGPAVLSPAGGYRCGSPVWGRRRRPATSAPSGLESGRSMDQFLARLDALPIPVRAKRRLKEGQGRMDILWQAIAESPWDMIPKPERLIARAGGIRSAARLSGLSKDTVRQISVGRGTLKSYLSLALALGLRPRLVKKARWSACLSSERDDWTTPPQLLEKILDALGRDVFDLDPCSPGHGGPVPAYSYYTPRENGLEQSWNGLVFVNPPYSQVKKKWASKIVKEAAQGAQIIALILSRTGAQWWHQAVDTGAMVLYLRGRLKFGEGMGPAPFDSALWLFNFPVSLARELAKKVGGRLDAGSGSKMIPREKEEKFADDAPICHLPIG</sequence>
<protein>
    <recommendedName>
        <fullName evidence="3">Adenine methyltransferase</fullName>
    </recommendedName>
</protein>
<dbReference type="GO" id="GO:0009007">
    <property type="term" value="F:site-specific DNA-methyltransferase (adenine-specific) activity"/>
    <property type="evidence" value="ECO:0007669"/>
    <property type="project" value="InterPro"/>
</dbReference>
<accession>A0A3M8REZ1</accession>
<evidence type="ECO:0000313" key="2">
    <source>
        <dbReference type="EMBL" id="RNF67139.1"/>
    </source>
</evidence>
<reference evidence="2" key="1">
    <citation type="submission" date="2018-10" db="EMBL/GenBank/DDBJ databases">
        <title>Acidithiobacillus sulfuriphilus sp. nov.: an extremely acidophilic sulfur-oxidizing chemolithotroph isolated from a neutral pH environment.</title>
        <authorList>
            <person name="Falagan C."/>
            <person name="Moya-Beltran A."/>
            <person name="Quatrini R."/>
            <person name="Johnson D.B."/>
        </authorList>
    </citation>
    <scope>NUCLEOTIDE SEQUENCE [LARGE SCALE GENOMIC DNA]</scope>
    <source>
        <strain evidence="2">CJ-2</strain>
    </source>
</reference>
<dbReference type="GO" id="GO:0003677">
    <property type="term" value="F:DNA binding"/>
    <property type="evidence" value="ECO:0007669"/>
    <property type="project" value="InterPro"/>
</dbReference>
<organism evidence="2">
    <name type="scientific">Acidithiobacillus sulfuriphilus</name>
    <dbReference type="NCBI Taxonomy" id="1867749"/>
    <lineage>
        <taxon>Bacteria</taxon>
        <taxon>Pseudomonadati</taxon>
        <taxon>Pseudomonadota</taxon>
        <taxon>Acidithiobacillia</taxon>
        <taxon>Acidithiobacillales</taxon>
        <taxon>Acidithiobacillaceae</taxon>
        <taxon>Acidithiobacillus</taxon>
    </lineage>
</organism>